<evidence type="ECO:0000256" key="6">
    <source>
        <dbReference type="RuleBase" id="RU364113"/>
    </source>
</evidence>
<keyword evidence="9" id="KW-0378">Hydrolase</keyword>
<dbReference type="Gene3D" id="3.30.479.30">
    <property type="entry name" value="Band 7 domain"/>
    <property type="match status" value="1"/>
</dbReference>
<comment type="function">
    <text evidence="6">HflC and HflK could encode or regulate a protease.</text>
</comment>
<evidence type="ECO:0000313" key="10">
    <source>
        <dbReference type="Proteomes" id="UP001597090"/>
    </source>
</evidence>
<dbReference type="PANTHER" id="PTHR43327:SF2">
    <property type="entry name" value="MODULATOR OF FTSH PROTEASE HFLK"/>
    <property type="match status" value="1"/>
</dbReference>
<dbReference type="PRINTS" id="PR00721">
    <property type="entry name" value="STOMATIN"/>
</dbReference>
<protein>
    <recommendedName>
        <fullName evidence="6">Protein HflK</fullName>
    </recommendedName>
</protein>
<sequence>MAWNTPGSDNSGDRSPRRRPNDGGLDALLERLRGLFGGGNGGGGGGGGAAGDGRSMLRWAGIALGLWLLFNCFVLITEQQRGVVLRFGQFARVLQPGPHLKAPWPIERVTKLNATQIKTFSDNVPVLTRDENIVQVEVNVQYRVSDPQMYLFGSRDADQVLQQAALSTVREQVGRSTLDTVLGARAALAVLARDQLQKSLDAYRTGLVVTELNLPNARPPEEVKPAFDDVNSAQQDKDRLISEARAYAAQVVPEARGQAARVRTVAEGYKTASVARAQGDADRFSLLVDQYKAAPDVTRKRLWLETVQEVLAGNRKIVGGDSRQLIYVPMHDKPGTAAKSSLPNLLAPEALAPTVNVLEQAEETRGARTPRPAGREEVTR</sequence>
<comment type="similarity">
    <text evidence="2 6">Belongs to the band 7/mec-2 family. HflK subfamily.</text>
</comment>
<feature type="region of interest" description="Disordered" evidence="7">
    <location>
        <begin position="1"/>
        <end position="23"/>
    </location>
</feature>
<evidence type="ECO:0000256" key="3">
    <source>
        <dbReference type="ARBA" id="ARBA00022692"/>
    </source>
</evidence>
<dbReference type="PANTHER" id="PTHR43327">
    <property type="entry name" value="STOMATIN-LIKE PROTEIN 2, MITOCHONDRIAL"/>
    <property type="match status" value="1"/>
</dbReference>
<feature type="compositionally biased region" description="Basic and acidic residues" evidence="7">
    <location>
        <begin position="11"/>
        <end position="21"/>
    </location>
</feature>
<dbReference type="SUPFAM" id="SSF117892">
    <property type="entry name" value="Band 7/SPFH domain"/>
    <property type="match status" value="1"/>
</dbReference>
<gene>
    <name evidence="9" type="primary">hflK</name>
    <name evidence="9" type="ORF">ACFQZQ_14070</name>
</gene>
<evidence type="ECO:0000256" key="1">
    <source>
        <dbReference type="ARBA" id="ARBA00004167"/>
    </source>
</evidence>
<keyword evidence="4 6" id="KW-1133">Transmembrane helix</keyword>
<name>A0ABW2YQK4_9GAMM</name>
<dbReference type="InterPro" id="IPR001972">
    <property type="entry name" value="Stomatin_HflK_fam"/>
</dbReference>
<dbReference type="InterPro" id="IPR050710">
    <property type="entry name" value="Band7/mec-2_domain"/>
</dbReference>
<dbReference type="RefSeq" id="WP_386813558.1">
    <property type="nucleotide sequence ID" value="NZ_JBHTIH010000008.1"/>
</dbReference>
<dbReference type="InterPro" id="IPR010201">
    <property type="entry name" value="HflK"/>
</dbReference>
<dbReference type="InterPro" id="IPR001107">
    <property type="entry name" value="Band_7"/>
</dbReference>
<evidence type="ECO:0000256" key="4">
    <source>
        <dbReference type="ARBA" id="ARBA00022989"/>
    </source>
</evidence>
<dbReference type="EMBL" id="JBHTIH010000008">
    <property type="protein sequence ID" value="MFD0740407.1"/>
    <property type="molecule type" value="Genomic_DNA"/>
</dbReference>
<keyword evidence="9" id="KW-0645">Protease</keyword>
<evidence type="ECO:0000256" key="2">
    <source>
        <dbReference type="ARBA" id="ARBA00006971"/>
    </source>
</evidence>
<accession>A0ABW2YQK4</accession>
<reference evidence="10" key="1">
    <citation type="journal article" date="2019" name="Int. J. Syst. Evol. Microbiol.">
        <title>The Global Catalogue of Microorganisms (GCM) 10K type strain sequencing project: providing services to taxonomists for standard genome sequencing and annotation.</title>
        <authorList>
            <consortium name="The Broad Institute Genomics Platform"/>
            <consortium name="The Broad Institute Genome Sequencing Center for Infectious Disease"/>
            <person name="Wu L."/>
            <person name="Ma J."/>
        </authorList>
    </citation>
    <scope>NUCLEOTIDE SEQUENCE [LARGE SCALE GENOMIC DNA]</scope>
    <source>
        <strain evidence="10">CCUG 55491</strain>
    </source>
</reference>
<keyword evidence="5 6" id="KW-0472">Membrane</keyword>
<proteinExistence type="inferred from homology"/>
<feature type="region of interest" description="Disordered" evidence="7">
    <location>
        <begin position="358"/>
        <end position="380"/>
    </location>
</feature>
<evidence type="ECO:0000256" key="7">
    <source>
        <dbReference type="SAM" id="MobiDB-lite"/>
    </source>
</evidence>
<feature type="transmembrane region" description="Helical" evidence="6">
    <location>
        <begin position="56"/>
        <end position="76"/>
    </location>
</feature>
<dbReference type="CDD" id="cd03404">
    <property type="entry name" value="SPFH_HflK"/>
    <property type="match status" value="1"/>
</dbReference>
<feature type="compositionally biased region" description="Polar residues" evidence="7">
    <location>
        <begin position="1"/>
        <end position="10"/>
    </location>
</feature>
<dbReference type="NCBIfam" id="TIGR01933">
    <property type="entry name" value="hflK"/>
    <property type="match status" value="1"/>
</dbReference>
<dbReference type="SMART" id="SM00244">
    <property type="entry name" value="PHB"/>
    <property type="match status" value="1"/>
</dbReference>
<dbReference type="Pfam" id="PF01145">
    <property type="entry name" value="Band_7"/>
    <property type="match status" value="1"/>
</dbReference>
<comment type="subcellular location">
    <subcellularLocation>
        <location evidence="1">Membrane</location>
        <topology evidence="1">Single-pass membrane protein</topology>
    </subcellularLocation>
</comment>
<evidence type="ECO:0000256" key="5">
    <source>
        <dbReference type="ARBA" id="ARBA00023136"/>
    </source>
</evidence>
<dbReference type="Proteomes" id="UP001597090">
    <property type="component" value="Unassembled WGS sequence"/>
</dbReference>
<feature type="domain" description="Band 7" evidence="8">
    <location>
        <begin position="71"/>
        <end position="231"/>
    </location>
</feature>
<evidence type="ECO:0000259" key="8">
    <source>
        <dbReference type="SMART" id="SM00244"/>
    </source>
</evidence>
<comment type="subunit">
    <text evidence="6">HflC and HflK may interact to form a multimeric complex.</text>
</comment>
<keyword evidence="3 6" id="KW-0812">Transmembrane</keyword>
<keyword evidence="10" id="KW-1185">Reference proteome</keyword>
<evidence type="ECO:0000313" key="9">
    <source>
        <dbReference type="EMBL" id="MFD0740407.1"/>
    </source>
</evidence>
<dbReference type="GO" id="GO:0008233">
    <property type="term" value="F:peptidase activity"/>
    <property type="evidence" value="ECO:0007669"/>
    <property type="project" value="UniProtKB-KW"/>
</dbReference>
<dbReference type="InterPro" id="IPR036013">
    <property type="entry name" value="Band_7/SPFH_dom_sf"/>
</dbReference>
<organism evidence="9 10">
    <name type="scientific">Lysobacter koreensis</name>
    <dbReference type="NCBI Taxonomy" id="266122"/>
    <lineage>
        <taxon>Bacteria</taxon>
        <taxon>Pseudomonadati</taxon>
        <taxon>Pseudomonadota</taxon>
        <taxon>Gammaproteobacteria</taxon>
        <taxon>Lysobacterales</taxon>
        <taxon>Lysobacteraceae</taxon>
        <taxon>Lysobacter</taxon>
    </lineage>
</organism>
<dbReference type="GO" id="GO:0006508">
    <property type="term" value="P:proteolysis"/>
    <property type="evidence" value="ECO:0007669"/>
    <property type="project" value="UniProtKB-KW"/>
</dbReference>
<comment type="caution">
    <text evidence="9">The sequence shown here is derived from an EMBL/GenBank/DDBJ whole genome shotgun (WGS) entry which is preliminary data.</text>
</comment>